<evidence type="ECO:0000313" key="2">
    <source>
        <dbReference type="Proteomes" id="UP001279734"/>
    </source>
</evidence>
<evidence type="ECO:0000313" key="1">
    <source>
        <dbReference type="EMBL" id="GMH02015.1"/>
    </source>
</evidence>
<comment type="caution">
    <text evidence="1">The sequence shown here is derived from an EMBL/GenBank/DDBJ whole genome shotgun (WGS) entry which is preliminary data.</text>
</comment>
<dbReference type="Proteomes" id="UP001279734">
    <property type="component" value="Unassembled WGS sequence"/>
</dbReference>
<proteinExistence type="predicted"/>
<dbReference type="EMBL" id="BSYO01000003">
    <property type="protein sequence ID" value="GMH02015.1"/>
    <property type="molecule type" value="Genomic_DNA"/>
</dbReference>
<reference evidence="1" key="1">
    <citation type="submission" date="2023-05" db="EMBL/GenBank/DDBJ databases">
        <title>Nepenthes gracilis genome sequencing.</title>
        <authorList>
            <person name="Fukushima K."/>
        </authorList>
    </citation>
    <scope>NUCLEOTIDE SEQUENCE</scope>
    <source>
        <strain evidence="1">SING2019-196</strain>
    </source>
</reference>
<name>A0AAD3S0B3_NEPGR</name>
<keyword evidence="2" id="KW-1185">Reference proteome</keyword>
<sequence>MLCIRFSNRLGENKPLEQKVTNSKAEMLVDLESGDDVHAVPLAEEWSAEEVVNNPMLYAFQCLLGENESQILLKSIGKDT</sequence>
<accession>A0AAD3S0B3</accession>
<protein>
    <submittedName>
        <fullName evidence="1">Uncharacterized protein</fullName>
    </submittedName>
</protein>
<organism evidence="1 2">
    <name type="scientific">Nepenthes gracilis</name>
    <name type="common">Slender pitcher plant</name>
    <dbReference type="NCBI Taxonomy" id="150966"/>
    <lineage>
        <taxon>Eukaryota</taxon>
        <taxon>Viridiplantae</taxon>
        <taxon>Streptophyta</taxon>
        <taxon>Embryophyta</taxon>
        <taxon>Tracheophyta</taxon>
        <taxon>Spermatophyta</taxon>
        <taxon>Magnoliopsida</taxon>
        <taxon>eudicotyledons</taxon>
        <taxon>Gunneridae</taxon>
        <taxon>Pentapetalae</taxon>
        <taxon>Caryophyllales</taxon>
        <taxon>Nepenthaceae</taxon>
        <taxon>Nepenthes</taxon>
    </lineage>
</organism>
<dbReference type="AlphaFoldDB" id="A0AAD3S0B3"/>
<gene>
    <name evidence="1" type="ORF">Nepgr_003854</name>
</gene>